<feature type="region of interest" description="Disordered" evidence="1">
    <location>
        <begin position="36"/>
        <end position="81"/>
    </location>
</feature>
<accession>A0AAV4A3N4</accession>
<evidence type="ECO:0000313" key="2">
    <source>
        <dbReference type="EMBL" id="GFO01306.1"/>
    </source>
</evidence>
<reference evidence="2 3" key="1">
    <citation type="journal article" date="2021" name="Elife">
        <title>Chloroplast acquisition without the gene transfer in kleptoplastic sea slugs, Plakobranchus ocellatus.</title>
        <authorList>
            <person name="Maeda T."/>
            <person name="Takahashi S."/>
            <person name="Yoshida T."/>
            <person name="Shimamura S."/>
            <person name="Takaki Y."/>
            <person name="Nagai Y."/>
            <person name="Toyoda A."/>
            <person name="Suzuki Y."/>
            <person name="Arimoto A."/>
            <person name="Ishii H."/>
            <person name="Satoh N."/>
            <person name="Nishiyama T."/>
            <person name="Hasebe M."/>
            <person name="Maruyama T."/>
            <person name="Minagawa J."/>
            <person name="Obokata J."/>
            <person name="Shigenobu S."/>
        </authorList>
    </citation>
    <scope>NUCLEOTIDE SEQUENCE [LARGE SCALE GENOMIC DNA]</scope>
</reference>
<comment type="caution">
    <text evidence="2">The sequence shown here is derived from an EMBL/GenBank/DDBJ whole genome shotgun (WGS) entry which is preliminary data.</text>
</comment>
<organism evidence="2 3">
    <name type="scientific">Plakobranchus ocellatus</name>
    <dbReference type="NCBI Taxonomy" id="259542"/>
    <lineage>
        <taxon>Eukaryota</taxon>
        <taxon>Metazoa</taxon>
        <taxon>Spiralia</taxon>
        <taxon>Lophotrochozoa</taxon>
        <taxon>Mollusca</taxon>
        <taxon>Gastropoda</taxon>
        <taxon>Heterobranchia</taxon>
        <taxon>Euthyneura</taxon>
        <taxon>Panpulmonata</taxon>
        <taxon>Sacoglossa</taxon>
        <taxon>Placobranchoidea</taxon>
        <taxon>Plakobranchidae</taxon>
        <taxon>Plakobranchus</taxon>
    </lineage>
</organism>
<dbReference type="Proteomes" id="UP000735302">
    <property type="component" value="Unassembled WGS sequence"/>
</dbReference>
<sequence>MQYEDVRPGAGIDDHGPPFHPVIGFLYIASPQKGDLRLLGPPSGRGADGGARTRDRRVPADLRADSQATVPPTPPHPVISQLDKPVLGHLFLGCKGIQS</sequence>
<keyword evidence="3" id="KW-1185">Reference proteome</keyword>
<dbReference type="EMBL" id="BLXT01003273">
    <property type="protein sequence ID" value="GFO01306.1"/>
    <property type="molecule type" value="Genomic_DNA"/>
</dbReference>
<evidence type="ECO:0000256" key="1">
    <source>
        <dbReference type="SAM" id="MobiDB-lite"/>
    </source>
</evidence>
<feature type="compositionally biased region" description="Basic and acidic residues" evidence="1">
    <location>
        <begin position="51"/>
        <end position="64"/>
    </location>
</feature>
<proteinExistence type="predicted"/>
<name>A0AAV4A3N4_9GAST</name>
<gene>
    <name evidence="2" type="ORF">PoB_002781100</name>
</gene>
<evidence type="ECO:0000313" key="3">
    <source>
        <dbReference type="Proteomes" id="UP000735302"/>
    </source>
</evidence>
<protein>
    <submittedName>
        <fullName evidence="2">Uncharacterized protein</fullName>
    </submittedName>
</protein>
<dbReference type="AlphaFoldDB" id="A0AAV4A3N4"/>